<name>A0A5K1JZY1_9APHY</name>
<evidence type="ECO:0000259" key="2">
    <source>
        <dbReference type="Pfam" id="PF20149"/>
    </source>
</evidence>
<reference evidence="3" key="1">
    <citation type="submission" date="2019-10" db="EMBL/GenBank/DDBJ databases">
        <authorList>
            <person name="Nor Muhammad N."/>
        </authorList>
    </citation>
    <scope>NUCLEOTIDE SEQUENCE</scope>
</reference>
<feature type="compositionally biased region" description="Acidic residues" evidence="1">
    <location>
        <begin position="34"/>
        <end position="44"/>
    </location>
</feature>
<proteinExistence type="predicted"/>
<accession>A0A5K1JZY1</accession>
<protein>
    <submittedName>
        <fullName evidence="3">Glucose oxidase</fullName>
    </submittedName>
</protein>
<dbReference type="AlphaFoldDB" id="A0A5K1JZY1"/>
<evidence type="ECO:0000256" key="1">
    <source>
        <dbReference type="SAM" id="MobiDB-lite"/>
    </source>
</evidence>
<dbReference type="InterPro" id="IPR045341">
    <property type="entry name" value="DUF6532"/>
</dbReference>
<dbReference type="EMBL" id="LR726900">
    <property type="protein sequence ID" value="VWO98369.1"/>
    <property type="molecule type" value="Genomic_DNA"/>
</dbReference>
<feature type="region of interest" description="Disordered" evidence="1">
    <location>
        <begin position="21"/>
        <end position="44"/>
    </location>
</feature>
<organism evidence="3">
    <name type="scientific">Ganoderma boninense</name>
    <dbReference type="NCBI Taxonomy" id="34458"/>
    <lineage>
        <taxon>Eukaryota</taxon>
        <taxon>Fungi</taxon>
        <taxon>Dikarya</taxon>
        <taxon>Basidiomycota</taxon>
        <taxon>Agaricomycotina</taxon>
        <taxon>Agaricomycetes</taxon>
        <taxon>Polyporales</taxon>
        <taxon>Polyporaceae</taxon>
        <taxon>Ganoderma</taxon>
    </lineage>
</organism>
<sequence>MNLPSTSAIAVSVSTVLGTIPAPTKETAARADKDEDEDEDDEDVENNFRLDNDVIGGLIMDPIAPPPTLQPIPPIVAPLLPPLHVPVIPVPVAQALPVLPPQPNISNILPPQAYMINIHIVRTICTMIPLLELYLTMELTFPDSFVTAQFISFTLVSSAAKLRLSGLVTRQMTDPDFLRVMVNLDNQLSANWKMPYLYGCVTAILHAAFAAGPNLLVAQHPEILVSTNSKHPNEREIPMVMLALVGTAIHAALSD</sequence>
<feature type="domain" description="DUF6532" evidence="2">
    <location>
        <begin position="168"/>
        <end position="255"/>
    </location>
</feature>
<dbReference type="Pfam" id="PF20149">
    <property type="entry name" value="DUF6532"/>
    <property type="match status" value="1"/>
</dbReference>
<gene>
    <name evidence="3" type="primary">A3RH09</name>
</gene>
<evidence type="ECO:0000313" key="3">
    <source>
        <dbReference type="EMBL" id="VWO98369.1"/>
    </source>
</evidence>